<evidence type="ECO:0000259" key="11">
    <source>
        <dbReference type="PROSITE" id="PS50089"/>
    </source>
</evidence>
<dbReference type="AlphaFoldDB" id="A0A8J6L768"/>
<organism evidence="13 14">
    <name type="scientific">Tenebrio molitor</name>
    <name type="common">Yellow mealworm beetle</name>
    <dbReference type="NCBI Taxonomy" id="7067"/>
    <lineage>
        <taxon>Eukaryota</taxon>
        <taxon>Metazoa</taxon>
        <taxon>Ecdysozoa</taxon>
        <taxon>Arthropoda</taxon>
        <taxon>Hexapoda</taxon>
        <taxon>Insecta</taxon>
        <taxon>Pterygota</taxon>
        <taxon>Neoptera</taxon>
        <taxon>Endopterygota</taxon>
        <taxon>Coleoptera</taxon>
        <taxon>Polyphaga</taxon>
        <taxon>Cucujiformia</taxon>
        <taxon>Tenebrionidae</taxon>
        <taxon>Tenebrio</taxon>
    </lineage>
</organism>
<evidence type="ECO:0000256" key="3">
    <source>
        <dbReference type="ARBA" id="ARBA00009119"/>
    </source>
</evidence>
<comment type="similarity">
    <text evidence="3 10">Belongs to the SINA (Seven in absentia) family.</text>
</comment>
<accession>A0A8J6L768</accession>
<dbReference type="Pfam" id="PF21362">
    <property type="entry name" value="Sina_RING"/>
    <property type="match status" value="1"/>
</dbReference>
<evidence type="ECO:0000313" key="13">
    <source>
        <dbReference type="EMBL" id="KAH0808403.1"/>
    </source>
</evidence>
<evidence type="ECO:0000256" key="1">
    <source>
        <dbReference type="ARBA" id="ARBA00000900"/>
    </source>
</evidence>
<dbReference type="GO" id="GO:0016567">
    <property type="term" value="P:protein ubiquitination"/>
    <property type="evidence" value="ECO:0007669"/>
    <property type="project" value="UniProtKB-UniPathway"/>
</dbReference>
<keyword evidence="14" id="KW-1185">Reference proteome</keyword>
<evidence type="ECO:0000256" key="5">
    <source>
        <dbReference type="ARBA" id="ARBA00022723"/>
    </source>
</evidence>
<dbReference type="UniPathway" id="UPA00143"/>
<evidence type="ECO:0000259" key="12">
    <source>
        <dbReference type="PROSITE" id="PS51081"/>
    </source>
</evidence>
<reference evidence="13" key="1">
    <citation type="journal article" date="2020" name="J Insects Food Feed">
        <title>The yellow mealworm (Tenebrio molitor) genome: a resource for the emerging insects as food and feed industry.</title>
        <authorList>
            <person name="Eriksson T."/>
            <person name="Andere A."/>
            <person name="Kelstrup H."/>
            <person name="Emery V."/>
            <person name="Picard C."/>
        </authorList>
    </citation>
    <scope>NUCLEOTIDE SEQUENCE</scope>
    <source>
        <strain evidence="13">Stoneville</strain>
        <tissue evidence="13">Whole head</tissue>
    </source>
</reference>
<name>A0A8J6L768_TENMO</name>
<sequence length="263" mass="30925">MDKVIMCPICLDTMTSPILQCEVGHSMCGDCIKDNEVKICPQCRGPLSKTRNYQLEQLIENMPKSLKTSCFFADKGCKYLLAPTEKADHEVECKHRKFLCEGRKFAKWKCEWFGNYTELEQHFKREHGNHMEYKMQMEADVKLDKDFRDVQIISFFNGAQYFWYKYMVDVARQKVHWIFQFIGPKKQAKNYYYEFEISNGPIRKLKVTEVCENDVVRAEELCQSERCVSLSFTTVKSYLNAAGKLPIKFRIMAIKKRENSNST</sequence>
<evidence type="ECO:0000256" key="8">
    <source>
        <dbReference type="ARBA" id="ARBA00022833"/>
    </source>
</evidence>
<dbReference type="Gene3D" id="2.60.210.10">
    <property type="entry name" value="Apoptosis, Tumor Necrosis Factor Receptor Associated Protein 2, Chain A"/>
    <property type="match status" value="1"/>
</dbReference>
<evidence type="ECO:0000256" key="7">
    <source>
        <dbReference type="ARBA" id="ARBA00022786"/>
    </source>
</evidence>
<dbReference type="FunFam" id="2.60.210.10:FF:000055">
    <property type="match status" value="1"/>
</dbReference>
<evidence type="ECO:0000256" key="10">
    <source>
        <dbReference type="RuleBase" id="RU201113"/>
    </source>
</evidence>
<feature type="domain" description="SIAH-type" evidence="12">
    <location>
        <begin position="65"/>
        <end position="128"/>
    </location>
</feature>
<dbReference type="InterPro" id="IPR008974">
    <property type="entry name" value="TRAF-like"/>
</dbReference>
<feature type="domain" description="RING-type" evidence="11">
    <location>
        <begin position="7"/>
        <end position="44"/>
    </location>
</feature>
<keyword evidence="8 10" id="KW-0862">Zinc</keyword>
<evidence type="ECO:0000313" key="14">
    <source>
        <dbReference type="Proteomes" id="UP000719412"/>
    </source>
</evidence>
<dbReference type="PROSITE" id="PS50089">
    <property type="entry name" value="ZF_RING_2"/>
    <property type="match status" value="1"/>
</dbReference>
<gene>
    <name evidence="13" type="ORF">GEV33_014387</name>
</gene>
<dbReference type="SUPFAM" id="SSF49599">
    <property type="entry name" value="TRAF domain-like"/>
    <property type="match status" value="1"/>
</dbReference>
<evidence type="ECO:0000256" key="6">
    <source>
        <dbReference type="ARBA" id="ARBA00022771"/>
    </source>
</evidence>
<dbReference type="PROSITE" id="PS51081">
    <property type="entry name" value="ZF_SIAH"/>
    <property type="match status" value="1"/>
</dbReference>
<proteinExistence type="inferred from homology"/>
<comment type="caution">
    <text evidence="13">The sequence shown here is derived from an EMBL/GenBank/DDBJ whole genome shotgun (WGS) entry which is preliminary data.</text>
</comment>
<dbReference type="GO" id="GO:0061630">
    <property type="term" value="F:ubiquitin protein ligase activity"/>
    <property type="evidence" value="ECO:0007669"/>
    <property type="project" value="UniProtKB-EC"/>
</dbReference>
<keyword evidence="4" id="KW-0808">Transferase</keyword>
<evidence type="ECO:0000256" key="9">
    <source>
        <dbReference type="PROSITE-ProRule" id="PRU00455"/>
    </source>
</evidence>
<dbReference type="InterPro" id="IPR018121">
    <property type="entry name" value="7-in-absentia-prot_TRAF-dom"/>
</dbReference>
<dbReference type="SUPFAM" id="SSF57850">
    <property type="entry name" value="RING/U-box"/>
    <property type="match status" value="1"/>
</dbReference>
<comment type="domain">
    <text evidence="10">The SBD domain (substrate-binding domain) mediates the interaction with substrate proteins. It is related to the TRAF family.</text>
</comment>
<dbReference type="GO" id="GO:0008270">
    <property type="term" value="F:zinc ion binding"/>
    <property type="evidence" value="ECO:0007669"/>
    <property type="project" value="UniProtKB-KW"/>
</dbReference>
<dbReference type="FunFam" id="3.30.40.10:FF:000041">
    <property type="entry name" value="E3 ubiquitin-protein ligase SINAT3"/>
    <property type="match status" value="1"/>
</dbReference>
<dbReference type="GO" id="GO:0043161">
    <property type="term" value="P:proteasome-mediated ubiquitin-dependent protein catabolic process"/>
    <property type="evidence" value="ECO:0007669"/>
    <property type="project" value="TreeGrafter"/>
</dbReference>
<protein>
    <recommendedName>
        <fullName evidence="10">E3 ubiquitin-protein ligase</fullName>
        <ecNumber evidence="10">2.3.2.27</ecNumber>
    </recommendedName>
</protein>
<dbReference type="PANTHER" id="PTHR45877">
    <property type="entry name" value="E3 UBIQUITIN-PROTEIN LIGASE SIAH2"/>
    <property type="match status" value="1"/>
</dbReference>
<dbReference type="EC" id="2.3.2.27" evidence="10"/>
<dbReference type="InterPro" id="IPR049548">
    <property type="entry name" value="Sina-like_RING"/>
</dbReference>
<dbReference type="Proteomes" id="UP000719412">
    <property type="component" value="Unassembled WGS sequence"/>
</dbReference>
<reference evidence="13" key="2">
    <citation type="submission" date="2021-08" db="EMBL/GenBank/DDBJ databases">
        <authorList>
            <person name="Eriksson T."/>
        </authorList>
    </citation>
    <scope>NUCLEOTIDE SEQUENCE</scope>
    <source>
        <strain evidence="13">Stoneville</strain>
        <tissue evidence="13">Whole head</tissue>
    </source>
</reference>
<comment type="pathway">
    <text evidence="2 10">Protein modification; protein ubiquitination.</text>
</comment>
<comment type="domain">
    <text evidence="10">The RING-type zinc finger domain is essential for ubiquitin ligase activity.</text>
</comment>
<keyword evidence="7 10" id="KW-0833">Ubl conjugation pathway</keyword>
<dbReference type="Pfam" id="PF03145">
    <property type="entry name" value="Sina_TRAF"/>
    <property type="match status" value="1"/>
</dbReference>
<evidence type="ECO:0000256" key="4">
    <source>
        <dbReference type="ARBA" id="ARBA00022679"/>
    </source>
</evidence>
<dbReference type="PANTHER" id="PTHR45877:SF2">
    <property type="entry name" value="E3 UBIQUITIN-PROTEIN LIGASE SINA-RELATED"/>
    <property type="match status" value="1"/>
</dbReference>
<keyword evidence="5 10" id="KW-0479">Metal-binding</keyword>
<evidence type="ECO:0000256" key="2">
    <source>
        <dbReference type="ARBA" id="ARBA00004906"/>
    </source>
</evidence>
<dbReference type="InterPro" id="IPR004162">
    <property type="entry name" value="SINA-like_animal"/>
</dbReference>
<comment type="function">
    <text evidence="10">E3 ubiquitin-protein ligase that mediates ubiquitination and subsequent proteasomal degradation of target proteins. E3 ubiquitin ligases accept ubiquitin from an E2 ubiquitin-conjugating enzyme in the form of a thioester and then directly transfers the ubiquitin to targeted substrates.</text>
</comment>
<dbReference type="GO" id="GO:0005737">
    <property type="term" value="C:cytoplasm"/>
    <property type="evidence" value="ECO:0007669"/>
    <property type="project" value="InterPro"/>
</dbReference>
<dbReference type="InterPro" id="IPR013083">
    <property type="entry name" value="Znf_RING/FYVE/PHD"/>
</dbReference>
<dbReference type="InterPro" id="IPR013010">
    <property type="entry name" value="Znf_SIAH"/>
</dbReference>
<dbReference type="Pfam" id="PF21361">
    <property type="entry name" value="Sina_ZnF"/>
    <property type="match status" value="1"/>
</dbReference>
<dbReference type="GO" id="GO:0031624">
    <property type="term" value="F:ubiquitin conjugating enzyme binding"/>
    <property type="evidence" value="ECO:0007669"/>
    <property type="project" value="TreeGrafter"/>
</dbReference>
<dbReference type="Gene3D" id="3.30.40.10">
    <property type="entry name" value="Zinc/RING finger domain, C3HC4 (zinc finger)"/>
    <property type="match status" value="2"/>
</dbReference>
<keyword evidence="6 9" id="KW-0863">Zinc-finger</keyword>
<dbReference type="EMBL" id="JABDTM020028781">
    <property type="protein sequence ID" value="KAH0808403.1"/>
    <property type="molecule type" value="Genomic_DNA"/>
</dbReference>
<comment type="catalytic activity">
    <reaction evidence="1 10">
        <text>S-ubiquitinyl-[E2 ubiquitin-conjugating enzyme]-L-cysteine + [acceptor protein]-L-lysine = [E2 ubiquitin-conjugating enzyme]-L-cysteine + N(6)-ubiquitinyl-[acceptor protein]-L-lysine.</text>
        <dbReference type="EC" id="2.3.2.27"/>
    </reaction>
</comment>
<dbReference type="InterPro" id="IPR001841">
    <property type="entry name" value="Znf_RING"/>
</dbReference>